<comment type="caution">
    <text evidence="7">The sequence shown here is derived from an EMBL/GenBank/DDBJ whole genome shotgun (WGS) entry which is preliminary data.</text>
</comment>
<dbReference type="NCBIfam" id="TIGR00413">
    <property type="entry name" value="rlpA"/>
    <property type="match status" value="1"/>
</dbReference>
<proteinExistence type="inferred from homology"/>
<keyword evidence="2 3" id="KW-0961">Cell wall biogenesis/degradation</keyword>
<keyword evidence="1 3" id="KW-0456">Lyase</keyword>
<feature type="domain" description="RlpA-like protein double-psi beta-barrel" evidence="6">
    <location>
        <begin position="91"/>
        <end position="178"/>
    </location>
</feature>
<dbReference type="InterPro" id="IPR034718">
    <property type="entry name" value="RlpA"/>
</dbReference>
<gene>
    <name evidence="3" type="primary">rlpA</name>
    <name evidence="7" type="ORF">F0460_10050</name>
</gene>
<dbReference type="GO" id="GO:0071555">
    <property type="term" value="P:cell wall organization"/>
    <property type="evidence" value="ECO:0007669"/>
    <property type="project" value="UniProtKB-KW"/>
</dbReference>
<dbReference type="InterPro" id="IPR009009">
    <property type="entry name" value="RlpA-like_DPBB"/>
</dbReference>
<dbReference type="AlphaFoldDB" id="A0A5M6CHW0"/>
<evidence type="ECO:0000256" key="4">
    <source>
        <dbReference type="RuleBase" id="RU003495"/>
    </source>
</evidence>
<evidence type="ECO:0000256" key="2">
    <source>
        <dbReference type="ARBA" id="ARBA00023316"/>
    </source>
</evidence>
<dbReference type="PANTHER" id="PTHR34183:SF8">
    <property type="entry name" value="ENDOLYTIC PEPTIDOGLYCAN TRANSGLYCOSYLASE RLPA-RELATED"/>
    <property type="match status" value="1"/>
</dbReference>
<protein>
    <recommendedName>
        <fullName evidence="3">Probable endolytic peptidoglycan transglycosylase RlpA</fullName>
        <ecNumber evidence="3">4.2.2.-</ecNumber>
    </recommendedName>
</protein>
<dbReference type="SUPFAM" id="SSF50685">
    <property type="entry name" value="Barwin-like endoglucanases"/>
    <property type="match status" value="1"/>
</dbReference>
<evidence type="ECO:0000313" key="7">
    <source>
        <dbReference type="EMBL" id="KAA5534010.1"/>
    </source>
</evidence>
<evidence type="ECO:0000256" key="3">
    <source>
        <dbReference type="HAMAP-Rule" id="MF_02071"/>
    </source>
</evidence>
<dbReference type="Proteomes" id="UP000325141">
    <property type="component" value="Unassembled WGS sequence"/>
</dbReference>
<dbReference type="GO" id="GO:0000270">
    <property type="term" value="P:peptidoglycan metabolic process"/>
    <property type="evidence" value="ECO:0007669"/>
    <property type="project" value="UniProtKB-UniRule"/>
</dbReference>
<comment type="function">
    <text evidence="3">Lytic transglycosylase with a strong preference for naked glycan strands that lack stem peptides.</text>
</comment>
<sequence length="214" mass="23936">MKKHFSLILAGLVTLTVVTGFSVVTKNNETDNNVKVVGKELAYAEIATANNLSKDSSKINEKEAELKSELIKLNAELEALESEVETVHEETKASYYHDKFNGKKTASGEVFSNKKYTAAHKTLPFGTKVRVTNLTNDEEVIVEINDRGPFSKGRQLDLSKKAFMDLTHNRNHGTLSVKVEVLPEDYEDKKIEIQEELNVVTSVPNDLDLHEFAL</sequence>
<accession>A0A5M6CHW0</accession>
<keyword evidence="5" id="KW-0175">Coiled coil</keyword>
<keyword evidence="8" id="KW-1185">Reference proteome</keyword>
<dbReference type="Pfam" id="PF03330">
    <property type="entry name" value="DPBB_1"/>
    <property type="match status" value="1"/>
</dbReference>
<dbReference type="PANTHER" id="PTHR34183">
    <property type="entry name" value="ENDOLYTIC PEPTIDOGLYCAN TRANSGLYCOSYLASE RLPA"/>
    <property type="match status" value="1"/>
</dbReference>
<dbReference type="InterPro" id="IPR036908">
    <property type="entry name" value="RlpA-like_sf"/>
</dbReference>
<dbReference type="CDD" id="cd22268">
    <property type="entry name" value="DPBB_RlpA-like"/>
    <property type="match status" value="1"/>
</dbReference>
<evidence type="ECO:0000313" key="8">
    <source>
        <dbReference type="Proteomes" id="UP000325141"/>
    </source>
</evidence>
<reference evidence="7 8" key="1">
    <citation type="submission" date="2019-09" db="EMBL/GenBank/DDBJ databases">
        <title>Genome sequence and assembly of Flavobacterium sp.</title>
        <authorList>
            <person name="Chhetri G."/>
        </authorList>
    </citation>
    <scope>NUCLEOTIDE SEQUENCE [LARGE SCALE GENOMIC DNA]</scope>
    <source>
        <strain evidence="7 8">SNL9</strain>
    </source>
</reference>
<name>A0A5M6CHW0_9FLAO</name>
<dbReference type="EC" id="4.2.2.-" evidence="3"/>
<dbReference type="InterPro" id="IPR012997">
    <property type="entry name" value="RplA"/>
</dbReference>
<dbReference type="RefSeq" id="WP_150012805.1">
    <property type="nucleotide sequence ID" value="NZ_VWSG01000007.1"/>
</dbReference>
<dbReference type="GO" id="GO:0008932">
    <property type="term" value="F:lytic endotransglycosylase activity"/>
    <property type="evidence" value="ECO:0007669"/>
    <property type="project" value="UniProtKB-UniRule"/>
</dbReference>
<feature type="coiled-coil region" evidence="5">
    <location>
        <begin position="49"/>
        <end position="90"/>
    </location>
</feature>
<organism evidence="7 8">
    <name type="scientific">Paenimyroides baculatum</name>
    <dbReference type="NCBI Taxonomy" id="2608000"/>
    <lineage>
        <taxon>Bacteria</taxon>
        <taxon>Pseudomonadati</taxon>
        <taxon>Bacteroidota</taxon>
        <taxon>Flavobacteriia</taxon>
        <taxon>Flavobacteriales</taxon>
        <taxon>Flavobacteriaceae</taxon>
        <taxon>Paenimyroides</taxon>
    </lineage>
</organism>
<evidence type="ECO:0000256" key="1">
    <source>
        <dbReference type="ARBA" id="ARBA00023239"/>
    </source>
</evidence>
<evidence type="ECO:0000256" key="5">
    <source>
        <dbReference type="SAM" id="Coils"/>
    </source>
</evidence>
<dbReference type="HAMAP" id="MF_02071">
    <property type="entry name" value="RlpA"/>
    <property type="match status" value="1"/>
</dbReference>
<evidence type="ECO:0000259" key="6">
    <source>
        <dbReference type="Pfam" id="PF03330"/>
    </source>
</evidence>
<dbReference type="Gene3D" id="2.40.40.10">
    <property type="entry name" value="RlpA-like domain"/>
    <property type="match status" value="1"/>
</dbReference>
<comment type="similarity">
    <text evidence="3 4">Belongs to the RlpA family.</text>
</comment>
<dbReference type="EMBL" id="VWSG01000007">
    <property type="protein sequence ID" value="KAA5534010.1"/>
    <property type="molecule type" value="Genomic_DNA"/>
</dbReference>